<evidence type="ECO:0000313" key="2">
    <source>
        <dbReference type="EMBL" id="MCS3676897.1"/>
    </source>
</evidence>
<gene>
    <name evidence="2" type="ORF">GGP71_000804</name>
</gene>
<name>A0A9X2PUA6_9BACT</name>
<feature type="region of interest" description="Disordered" evidence="1">
    <location>
        <begin position="35"/>
        <end position="94"/>
    </location>
</feature>
<dbReference type="AlphaFoldDB" id="A0A9X2PUA6"/>
<organism evidence="2 3">
    <name type="scientific">Salinibacter ruber</name>
    <dbReference type="NCBI Taxonomy" id="146919"/>
    <lineage>
        <taxon>Bacteria</taxon>
        <taxon>Pseudomonadati</taxon>
        <taxon>Rhodothermota</taxon>
        <taxon>Rhodothermia</taxon>
        <taxon>Rhodothermales</taxon>
        <taxon>Salinibacteraceae</taxon>
        <taxon>Salinibacter</taxon>
    </lineage>
</organism>
<proteinExistence type="predicted"/>
<dbReference type="EMBL" id="JANUAU010000002">
    <property type="protein sequence ID" value="MCS3676897.1"/>
    <property type="molecule type" value="Genomic_DNA"/>
</dbReference>
<dbReference type="InterPro" id="IPR019405">
    <property type="entry name" value="Lactonase_7-beta_prop"/>
</dbReference>
<evidence type="ECO:0000256" key="1">
    <source>
        <dbReference type="SAM" id="MobiDB-lite"/>
    </source>
</evidence>
<feature type="compositionally biased region" description="Polar residues" evidence="1">
    <location>
        <begin position="85"/>
        <end position="94"/>
    </location>
</feature>
<sequence>MRCRVPEGSHLLVANRRADAISGFDVNTDTGRLTYTGPSADVPNPTTTAVSPLDHGLITPSGRGSARVRVQNKRHSYRDCPARSVATSTRMLRA</sequence>
<dbReference type="Gene3D" id="2.130.10.10">
    <property type="entry name" value="YVTN repeat-like/Quinoprotein amine dehydrogenase"/>
    <property type="match status" value="1"/>
</dbReference>
<reference evidence="2" key="1">
    <citation type="submission" date="2022-08" db="EMBL/GenBank/DDBJ databases">
        <title>Genomic Encyclopedia of Type Strains, Phase V (KMG-V): Genome sequencing to study the core and pangenomes of soil and plant-associated prokaryotes.</title>
        <authorList>
            <person name="Whitman W."/>
        </authorList>
    </citation>
    <scope>NUCLEOTIDE SEQUENCE</scope>
    <source>
        <strain evidence="2">0</strain>
    </source>
</reference>
<dbReference type="Proteomes" id="UP001155027">
    <property type="component" value="Unassembled WGS sequence"/>
</dbReference>
<dbReference type="Pfam" id="PF10282">
    <property type="entry name" value="Lactonase"/>
    <property type="match status" value="1"/>
</dbReference>
<protein>
    <submittedName>
        <fullName evidence="2">Uncharacterized protein</fullName>
    </submittedName>
</protein>
<evidence type="ECO:0000313" key="3">
    <source>
        <dbReference type="Proteomes" id="UP001155027"/>
    </source>
</evidence>
<dbReference type="InterPro" id="IPR015943">
    <property type="entry name" value="WD40/YVTN_repeat-like_dom_sf"/>
</dbReference>
<comment type="caution">
    <text evidence="2">The sequence shown here is derived from an EMBL/GenBank/DDBJ whole genome shotgun (WGS) entry which is preliminary data.</text>
</comment>
<accession>A0A9X2PUA6</accession>